<dbReference type="Gene3D" id="1.10.260.40">
    <property type="entry name" value="lambda repressor-like DNA-binding domains"/>
    <property type="match status" value="1"/>
</dbReference>
<dbReference type="EMBL" id="CBLU010000005">
    <property type="protein sequence ID" value="CDG03749.1"/>
    <property type="molecule type" value="Genomic_DNA"/>
</dbReference>
<dbReference type="Pfam" id="PF01381">
    <property type="entry name" value="HTH_3"/>
    <property type="match status" value="1"/>
</dbReference>
<evidence type="ECO:0000259" key="1">
    <source>
        <dbReference type="PROSITE" id="PS50943"/>
    </source>
</evidence>
<dbReference type="InterPro" id="IPR010982">
    <property type="entry name" value="Lambda_DNA-bd_dom_sf"/>
</dbReference>
<name>S6F4L6_LACLL</name>
<dbReference type="RefSeq" id="WP_021721969.1">
    <property type="nucleotide sequence ID" value="NZ_CBLU010000005.1"/>
</dbReference>
<sequence>MIHLKEIRQNSGLSLKRMSEILGISKGHYCRLEKGEQALTAELENKIRQTFFTKKDKSMRLKVSFDWVSLHFRTTDVDNVVRHILKLKLSEFSLEDYARYQYSQLYRYGAINLYVDSKDETHGVLIECSGTACRELETILEAQERDWYDLFNDCLVYEKDLRLRSVTPLIEGEEATDSLSYFNVTRLDLALDEFYSEKGNYKLLNLFEHFHDGLVGTTKRRYSSQMGGQYTSEGLINDGLTLYLGSPQSSPFFRFYEKDAERAKALSLSLDSVHDLYGYKNRYEIVLRGDKAHKFIQGYVSEYFDVAKRAVDIINANLVVFSDFHGHLDEEWYDLMNSKEAYRFETNPKEVDVNRTWVWAEKNVLPTMAFLKKDDPEKFQELLEHSKIPKRYQHYLERKQTHEKQNP</sequence>
<feature type="domain" description="HTH cro/C1-type" evidence="1">
    <location>
        <begin position="4"/>
        <end position="58"/>
    </location>
</feature>
<evidence type="ECO:0000313" key="3">
    <source>
        <dbReference type="Proteomes" id="UP000015361"/>
    </source>
</evidence>
<dbReference type="InterPro" id="IPR003491">
    <property type="entry name" value="REP-like_C"/>
</dbReference>
<dbReference type="CDD" id="cd00093">
    <property type="entry name" value="HTH_XRE"/>
    <property type="match status" value="1"/>
</dbReference>
<dbReference type="GO" id="GO:0003677">
    <property type="term" value="F:DNA binding"/>
    <property type="evidence" value="ECO:0007669"/>
    <property type="project" value="InterPro"/>
</dbReference>
<accession>S6F4L6</accession>
<proteinExistence type="predicted"/>
<dbReference type="Pfam" id="PF02486">
    <property type="entry name" value="Rep_trans"/>
    <property type="match status" value="1"/>
</dbReference>
<dbReference type="Pfam" id="PF18106">
    <property type="entry name" value="Rol_Rep_N"/>
    <property type="match status" value="1"/>
</dbReference>
<dbReference type="AlphaFoldDB" id="S6F4L6"/>
<dbReference type="InterPro" id="IPR001387">
    <property type="entry name" value="Cro/C1-type_HTH"/>
</dbReference>
<evidence type="ECO:0000313" key="2">
    <source>
        <dbReference type="EMBL" id="CDG03749.1"/>
    </source>
</evidence>
<organism evidence="2 3">
    <name type="scientific">Lactococcus lactis subsp. lactis A12</name>
    <dbReference type="NCBI Taxonomy" id="1137134"/>
    <lineage>
        <taxon>Bacteria</taxon>
        <taxon>Bacillati</taxon>
        <taxon>Bacillota</taxon>
        <taxon>Bacilli</taxon>
        <taxon>Lactobacillales</taxon>
        <taxon>Streptococcaceae</taxon>
        <taxon>Lactococcus</taxon>
    </lineage>
</organism>
<protein>
    <submittedName>
        <fullName evidence="2">Transcriptional regulator, Cro/CI family</fullName>
    </submittedName>
</protein>
<gene>
    <name evidence="2" type="primary">SMU_207c</name>
    <name evidence="2" type="ORF">O9U_11375</name>
</gene>
<dbReference type="PROSITE" id="PS50943">
    <property type="entry name" value="HTH_CROC1"/>
    <property type="match status" value="1"/>
</dbReference>
<dbReference type="InterPro" id="IPR040819">
    <property type="entry name" value="Rol_Rep_N"/>
</dbReference>
<dbReference type="Proteomes" id="UP000015361">
    <property type="component" value="Unassembled WGS sequence"/>
</dbReference>
<reference evidence="2 3" key="1">
    <citation type="journal article" date="2013" name="Appl. Environ. Microbiol.">
        <title>The Carbohydrate Metabolism Signature of Lactococcus lactis Strain A12 Reveals Its Sourdough Ecosystem Origin.</title>
        <authorList>
            <person name="Passerini D."/>
            <person name="Coddeville M."/>
            <person name="Le Bourgeois P."/>
            <person name="Loubiere P."/>
            <person name="Ritzenthaler P."/>
            <person name="Fontagne-Faucher C."/>
            <person name="Daveran-Mingot M.L."/>
            <person name="Cocaign-Bousquet M."/>
        </authorList>
    </citation>
    <scope>NUCLEOTIDE SEQUENCE [LARGE SCALE GENOMIC DNA]</scope>
    <source>
        <strain evidence="2 3">A12</strain>
    </source>
</reference>
<comment type="caution">
    <text evidence="2">The sequence shown here is derived from an EMBL/GenBank/DDBJ whole genome shotgun (WGS) entry which is preliminary data.</text>
</comment>
<dbReference type="SUPFAM" id="SSF47413">
    <property type="entry name" value="lambda repressor-like DNA-binding domains"/>
    <property type="match status" value="1"/>
</dbReference>